<feature type="domain" description="SLH" evidence="1">
    <location>
        <begin position="1433"/>
        <end position="1488"/>
    </location>
</feature>
<accession>A0A841SV24</accession>
<dbReference type="Proteomes" id="UP000535838">
    <property type="component" value="Unassembled WGS sequence"/>
</dbReference>
<proteinExistence type="predicted"/>
<evidence type="ECO:0000259" key="1">
    <source>
        <dbReference type="PROSITE" id="PS51272"/>
    </source>
</evidence>
<dbReference type="Pfam" id="PF12733">
    <property type="entry name" value="Cadherin-like"/>
    <property type="match status" value="9"/>
</dbReference>
<keyword evidence="3" id="KW-1185">Reference proteome</keyword>
<dbReference type="Gene3D" id="2.60.40.2340">
    <property type="match status" value="3"/>
</dbReference>
<dbReference type="PANTHER" id="PTHR14776:SF1">
    <property type="entry name" value="CADHERIN-LIKE AND PC-ESTERASE DOMAIN-CONTAINING PROTEIN 1"/>
    <property type="match status" value="1"/>
</dbReference>
<name>A0A841SV24_9BACL</name>
<dbReference type="RefSeq" id="WP_185120998.1">
    <property type="nucleotide sequence ID" value="NZ_JACJVQ010000014.1"/>
</dbReference>
<evidence type="ECO:0000313" key="2">
    <source>
        <dbReference type="EMBL" id="MBB6635764.1"/>
    </source>
</evidence>
<feature type="domain" description="SLH" evidence="1">
    <location>
        <begin position="1368"/>
        <end position="1431"/>
    </location>
</feature>
<dbReference type="Pfam" id="PF00395">
    <property type="entry name" value="SLH"/>
    <property type="match status" value="3"/>
</dbReference>
<dbReference type="PANTHER" id="PTHR14776">
    <property type="entry name" value="CADHERIN-LIKE AND PC-ESTERASE DOMAIN-CONTAINING PROTEIN 1"/>
    <property type="match status" value="1"/>
</dbReference>
<evidence type="ECO:0000313" key="3">
    <source>
        <dbReference type="Proteomes" id="UP000535838"/>
    </source>
</evidence>
<gene>
    <name evidence="2" type="ORF">H7B67_16720</name>
</gene>
<organism evidence="2 3">
    <name type="scientific">Cohnella thailandensis</name>
    <dbReference type="NCBI Taxonomy" id="557557"/>
    <lineage>
        <taxon>Bacteria</taxon>
        <taxon>Bacillati</taxon>
        <taxon>Bacillota</taxon>
        <taxon>Bacilli</taxon>
        <taxon>Bacillales</taxon>
        <taxon>Paenibacillaceae</taxon>
        <taxon>Cohnella</taxon>
    </lineage>
</organism>
<protein>
    <submittedName>
        <fullName evidence="2">Cadherin-like beta sandwich domain-containing protein</fullName>
    </submittedName>
</protein>
<comment type="caution">
    <text evidence="2">The sequence shown here is derived from an EMBL/GenBank/DDBJ whole genome shotgun (WGS) entry which is preliminary data.</text>
</comment>
<dbReference type="InterPro" id="IPR025883">
    <property type="entry name" value="Cadherin-like_domain"/>
</dbReference>
<dbReference type="EMBL" id="JACJVQ010000014">
    <property type="protein sequence ID" value="MBB6635764.1"/>
    <property type="molecule type" value="Genomic_DNA"/>
</dbReference>
<reference evidence="2 3" key="1">
    <citation type="submission" date="2020-08" db="EMBL/GenBank/DDBJ databases">
        <title>Cohnella phylogeny.</title>
        <authorList>
            <person name="Dunlap C."/>
        </authorList>
    </citation>
    <scope>NUCLEOTIDE SEQUENCE [LARGE SCALE GENOMIC DNA]</scope>
    <source>
        <strain evidence="2 3">DSM 25241</strain>
    </source>
</reference>
<dbReference type="PROSITE" id="PS51257">
    <property type="entry name" value="PROKAR_LIPOPROTEIN"/>
    <property type="match status" value="1"/>
</dbReference>
<sequence length="1488" mass="153545">MLAMRILKRKTGWLAALLLLLLGLSGCISTSESVTINIKDEDTLEANEQIYLLFNDGTTATTAGQEGLSSITINNPDVKTIVGAWVYDSVAGVSWVPDYYYGNSTIDDFNSVYISNISGTKPQIPAAYAVLQGEPKLFTSTDGKVFYDVTFALYGAGENAPLVDGRTGVFAQTTDQVTFMDLDPQNTQNQGSTVTEGLASFTQNGLVTFRVKSAAFDPNDPQISSIPFALKTASGFIPIYTQADLSGLTLSEGELSPSFDRSVTSYTANVANDVESLMVTASVYDSVSTIIVNGEVADNGTASGAIDLTVGANPIEIDVTAEDGTKKTYTVTVTREPYVPSSDATLSGLSVSEGTLTPGFDGEVAAYSVDVASDVESLTVTPTATDSKAMIIVGEEEVDSGTASGAIDLAVGANKVEIVVTAEDGTKKTYTVTVTRAEPYVPSGDATLSGLSLSEGMLTPSFDAEVTAYSVNVASDVESLTVTPTATDSKAKIIVGEEKVDSGEASGAIDLAVGANPIKIVVTAENGTKKSYTVTVVRAEPYVPSGDATLSGLSLSEGMLTPSFDAEVTAYSVNVASDVESLTVTPTATDSKAKIIVGEEKVDSGEASGAIDLAVGANKVEIVVTAENGTKKSYTVTVVRAEPYVPSSDAKLSGLSLSEGTLTPSFDAEVASYSVDVASDVESLTVTPTATDSKAKIIVGEEKVDSGTASGAIELAIGANEIEIVVMAENGTKKTYTVTVTRAEPYVPSGDATLSGLSLSEGMLTPSFDAEVTAYSVNVASDVESLTVTPTATDSKAKIIVGEEKVDSGTVSGAIDLAVGANPIKIVVTAEDGTKKTYAVTVVRAQPYVPSGDATLSGLSVSEGKLTPSFDASVTSYAVDVANSVTSLSVTSAVYDNTASISVNDVVVDSGTASGAIDLAVGANPIKIVVTAENGTEKTYTVTVTRAEPYVPSGDATLSGLSVSEGTLTPSYDAEVATYSVDVESGVESLTVTPTVSDGKATVTVDDEEVDSGTASGAIDLAVGANKVKIVVTAEDGTKKTYTVTVVRAQPYVPSGDATLSGLSVSEGKLTPSFDASVTSYAVDLANSVASLSVTAVVYDNTASISVNDVVVASGTASGAIDLNVGANVIRVVVTAEDSSTKTYTVTVTRAAGGGSGIVVTVPSTEIISSANGSLTLPAGRVGQVSLDETITIQIPANATNRELKLIIEKVAETQPLFTNKEVLASSVYEILKNFPENFANPVTLTFVFDPSSLEEGQKPSVFYFDETKKEWVEVGGKAEGNRISVEVDHFTKYAVLAVGGTGETEAPEVSFGDISGHWAVAQIKQATSLGIVSGYEDGTFKPAATVTRAEFAVMLMNALKLDSAAAELSFSDAAKVGAWARTAVSQAVQAGVITGYADGTFRPDAKITRAEMAAMIAKALKASFESNASTGFKDDGSIPAWARSAVSAIEKLGLIKGNNDGQFLSNAQTTRAEAVTVLLRMLELSTK</sequence>
<dbReference type="InterPro" id="IPR001119">
    <property type="entry name" value="SLH_dom"/>
</dbReference>
<dbReference type="PROSITE" id="PS51272">
    <property type="entry name" value="SLH"/>
    <property type="match status" value="3"/>
</dbReference>
<feature type="domain" description="SLH" evidence="1">
    <location>
        <begin position="1307"/>
        <end position="1367"/>
    </location>
</feature>